<dbReference type="Pfam" id="PF00355">
    <property type="entry name" value="Rieske"/>
    <property type="match status" value="1"/>
</dbReference>
<evidence type="ECO:0000259" key="11">
    <source>
        <dbReference type="PROSITE" id="PS51296"/>
    </source>
</evidence>
<sequence>ENPKYRRHYEHLKAVYAHTIVDHEGDLYVQQTRSWSIHKTQGIHGLSHVPRLSQSHNQSCQFAYGCSMGAGHCKTFRRSAGSSRDTRDTSAATGTSKEHDTYIEEVVCKQEDINENEMKMLPLGNNEKKILLIKQNGELHAIGTKCTHYGALLHTGALGEGRVRCPWHGACFNIKTGDIEDYPGLDSLPCYKVRVDKTGLVHVRTKLTELNNNKRVKDMSARDPENTKTVIIVGGGPSGATCAESLRQEGFTGRIIMICRENVIPYDRIKVSKVLDFDVHSATLRSPSFYNEYNIETKLGVKAIGLDTTENTVKLSNNENFVYDYLFICTGSKPRTLNMPGANLSNIFVLRDYTDAQGVNALLSPKKHVVVLGLGFIGMEAAAYCIDKCASVTVIGRDTVPLRAIFGAVIGNRIKKEHEAKGVKFIFQNNIKQFIPKEGEENVLAKVELTDGQILPADIVIVGIGSTFYTDWMKTSSVTMRDDGTIPVNEHLRTNVENIYAGGDIAYAPIYGSDDTFAAIGHYSLAHYHGKIAALNICSKETSLKTVPFFWTNLLGRNYRYAGYGKPVSIKIYGSLDKLEFFAYYLKGGKVIGISSVNADPVVADFANLLYEGKILTEEEINTDPFGWMRNKPKNVSTRFQESFLVDA</sequence>
<dbReference type="InterPro" id="IPR050446">
    <property type="entry name" value="FAD-oxidoreductase/Apoptosis"/>
</dbReference>
<feature type="domain" description="Rieske" evidence="11">
    <location>
        <begin position="105"/>
        <end position="202"/>
    </location>
</feature>
<dbReference type="PRINTS" id="PR00368">
    <property type="entry name" value="FADPNR"/>
</dbReference>
<dbReference type="PANTHER" id="PTHR43557">
    <property type="entry name" value="APOPTOSIS-INDUCING FACTOR 1"/>
    <property type="match status" value="1"/>
</dbReference>
<evidence type="ECO:0000256" key="7">
    <source>
        <dbReference type="ARBA" id="ARBA00023002"/>
    </source>
</evidence>
<dbReference type="SUPFAM" id="SSF50022">
    <property type="entry name" value="ISP domain"/>
    <property type="match status" value="1"/>
</dbReference>
<name>A0A836FT18_9HYME</name>
<dbReference type="InterPro" id="IPR017941">
    <property type="entry name" value="Rieske_2Fe-2S"/>
</dbReference>
<evidence type="ECO:0000313" key="13">
    <source>
        <dbReference type="Proteomes" id="UP000669903"/>
    </source>
</evidence>
<dbReference type="Gene3D" id="2.102.10.10">
    <property type="entry name" value="Rieske [2Fe-2S] iron-sulphur domain"/>
    <property type="match status" value="1"/>
</dbReference>
<keyword evidence="13" id="KW-1185">Reference proteome</keyword>
<evidence type="ECO:0000256" key="6">
    <source>
        <dbReference type="ARBA" id="ARBA00022827"/>
    </source>
</evidence>
<dbReference type="InterPro" id="IPR016156">
    <property type="entry name" value="FAD/NAD-linked_Rdtase_dimer_sf"/>
</dbReference>
<proteinExistence type="inferred from homology"/>
<comment type="caution">
    <text evidence="12">The sequence shown here is derived from an EMBL/GenBank/DDBJ whole genome shotgun (WGS) entry which is preliminary data.</text>
</comment>
<evidence type="ECO:0000256" key="8">
    <source>
        <dbReference type="ARBA" id="ARBA00023004"/>
    </source>
</evidence>
<keyword evidence="9" id="KW-0411">Iron-sulfur</keyword>
<dbReference type="GO" id="GO:0005737">
    <property type="term" value="C:cytoplasm"/>
    <property type="evidence" value="ECO:0007669"/>
    <property type="project" value="TreeGrafter"/>
</dbReference>
<dbReference type="PROSITE" id="PS51296">
    <property type="entry name" value="RIESKE"/>
    <property type="match status" value="1"/>
</dbReference>
<dbReference type="CDD" id="cd03478">
    <property type="entry name" value="Rieske_AIFL_N"/>
    <property type="match status" value="1"/>
</dbReference>
<dbReference type="InterPro" id="IPR036922">
    <property type="entry name" value="Rieske_2Fe-2S_sf"/>
</dbReference>
<dbReference type="Gene3D" id="3.50.50.60">
    <property type="entry name" value="FAD/NAD(P)-binding domain"/>
    <property type="match status" value="2"/>
</dbReference>
<organism evidence="12 13">
    <name type="scientific">Acromyrmex charruanus</name>
    <dbReference type="NCBI Taxonomy" id="2715315"/>
    <lineage>
        <taxon>Eukaryota</taxon>
        <taxon>Metazoa</taxon>
        <taxon>Ecdysozoa</taxon>
        <taxon>Arthropoda</taxon>
        <taxon>Hexapoda</taxon>
        <taxon>Insecta</taxon>
        <taxon>Pterygota</taxon>
        <taxon>Neoptera</taxon>
        <taxon>Endopterygota</taxon>
        <taxon>Hymenoptera</taxon>
        <taxon>Apocrita</taxon>
        <taxon>Aculeata</taxon>
        <taxon>Formicoidea</taxon>
        <taxon>Formicidae</taxon>
        <taxon>Myrmicinae</taxon>
        <taxon>Acromyrmex</taxon>
    </lineage>
</organism>
<feature type="non-terminal residue" evidence="12">
    <location>
        <position position="648"/>
    </location>
</feature>
<keyword evidence="5" id="KW-0479">Metal-binding</keyword>
<keyword evidence="7" id="KW-0560">Oxidoreductase</keyword>
<evidence type="ECO:0000313" key="12">
    <source>
        <dbReference type="EMBL" id="KAG5331926.1"/>
    </source>
</evidence>
<reference evidence="12" key="1">
    <citation type="submission" date="2020-03" db="EMBL/GenBank/DDBJ databases">
        <title>Relaxed selection underlies rapid genomic changes in the transitions from sociality to social parasitism in ants.</title>
        <authorList>
            <person name="Bi X."/>
        </authorList>
    </citation>
    <scope>NUCLEOTIDE SEQUENCE</scope>
    <source>
        <strain evidence="12">BGI-DK2014a</strain>
        <tissue evidence="12">Whole body</tissue>
    </source>
</reference>
<evidence type="ECO:0000256" key="5">
    <source>
        <dbReference type="ARBA" id="ARBA00022723"/>
    </source>
</evidence>
<evidence type="ECO:0000256" key="2">
    <source>
        <dbReference type="ARBA" id="ARBA00006442"/>
    </source>
</evidence>
<dbReference type="InterPro" id="IPR036188">
    <property type="entry name" value="FAD/NAD-bd_sf"/>
</dbReference>
<keyword evidence="4" id="KW-0001">2Fe-2S</keyword>
<dbReference type="PRINTS" id="PR00411">
    <property type="entry name" value="PNDRDTASEI"/>
</dbReference>
<comment type="cofactor">
    <cofactor evidence="1">
        <name>FAD</name>
        <dbReference type="ChEBI" id="CHEBI:57692"/>
    </cofactor>
</comment>
<dbReference type="InterPro" id="IPR023753">
    <property type="entry name" value="FAD/NAD-binding_dom"/>
</dbReference>
<keyword evidence="8" id="KW-0408">Iron</keyword>
<dbReference type="GO" id="GO:0016651">
    <property type="term" value="F:oxidoreductase activity, acting on NAD(P)H"/>
    <property type="evidence" value="ECO:0007669"/>
    <property type="project" value="TreeGrafter"/>
</dbReference>
<dbReference type="GO" id="GO:0051537">
    <property type="term" value="F:2 iron, 2 sulfur cluster binding"/>
    <property type="evidence" value="ECO:0007669"/>
    <property type="project" value="UniProtKB-KW"/>
</dbReference>
<keyword evidence="6" id="KW-0274">FAD</keyword>
<dbReference type="EMBL" id="JAANIC010005341">
    <property type="protein sequence ID" value="KAG5331926.1"/>
    <property type="molecule type" value="Genomic_DNA"/>
</dbReference>
<keyword evidence="3" id="KW-0285">Flavoprotein</keyword>
<accession>A0A836FT18</accession>
<evidence type="ECO:0000256" key="10">
    <source>
        <dbReference type="SAM" id="MobiDB-lite"/>
    </source>
</evidence>
<protein>
    <submittedName>
        <fullName evidence="12">AIFM3 factor</fullName>
    </submittedName>
</protein>
<dbReference type="PANTHER" id="PTHR43557:SF2">
    <property type="entry name" value="RIESKE DOMAIN-CONTAINING PROTEIN-RELATED"/>
    <property type="match status" value="1"/>
</dbReference>
<dbReference type="Proteomes" id="UP000669903">
    <property type="component" value="Unassembled WGS sequence"/>
</dbReference>
<dbReference type="SUPFAM" id="SSF51905">
    <property type="entry name" value="FAD/NAD(P)-binding domain"/>
    <property type="match status" value="1"/>
</dbReference>
<dbReference type="Gene3D" id="3.30.390.30">
    <property type="match status" value="1"/>
</dbReference>
<dbReference type="Pfam" id="PF07992">
    <property type="entry name" value="Pyr_redox_2"/>
    <property type="match status" value="1"/>
</dbReference>
<evidence type="ECO:0000256" key="3">
    <source>
        <dbReference type="ARBA" id="ARBA00022630"/>
    </source>
</evidence>
<feature type="non-terminal residue" evidence="12">
    <location>
        <position position="1"/>
    </location>
</feature>
<evidence type="ECO:0000256" key="9">
    <source>
        <dbReference type="ARBA" id="ARBA00023014"/>
    </source>
</evidence>
<feature type="region of interest" description="Disordered" evidence="10">
    <location>
        <begin position="77"/>
        <end position="97"/>
    </location>
</feature>
<dbReference type="AlphaFoldDB" id="A0A836FT18"/>
<gene>
    <name evidence="12" type="primary">Aifm3_0</name>
    <name evidence="12" type="ORF">G6Z76_0006445</name>
</gene>
<evidence type="ECO:0000256" key="4">
    <source>
        <dbReference type="ARBA" id="ARBA00022714"/>
    </source>
</evidence>
<dbReference type="GO" id="GO:0046872">
    <property type="term" value="F:metal ion binding"/>
    <property type="evidence" value="ECO:0007669"/>
    <property type="project" value="UniProtKB-KW"/>
</dbReference>
<comment type="similarity">
    <text evidence="2">Belongs to the FAD-dependent oxidoreductase family.</text>
</comment>
<dbReference type="SUPFAM" id="SSF55424">
    <property type="entry name" value="FAD/NAD-linked reductases, dimerisation (C-terminal) domain"/>
    <property type="match status" value="1"/>
</dbReference>
<dbReference type="FunFam" id="2.102.10.10:FF:000003">
    <property type="entry name" value="apoptosis-inducing factor 3 isoform X2"/>
    <property type="match status" value="1"/>
</dbReference>
<evidence type="ECO:0000256" key="1">
    <source>
        <dbReference type="ARBA" id="ARBA00001974"/>
    </source>
</evidence>